<reference evidence="9" key="1">
    <citation type="journal article" date="2019" name="Int. J. Syst. Evol. Microbiol.">
        <title>The Global Catalogue of Microorganisms (GCM) 10K type strain sequencing project: providing services to taxonomists for standard genome sequencing and annotation.</title>
        <authorList>
            <consortium name="The Broad Institute Genomics Platform"/>
            <consortium name="The Broad Institute Genome Sequencing Center for Infectious Disease"/>
            <person name="Wu L."/>
            <person name="Ma J."/>
        </authorList>
    </citation>
    <scope>NUCLEOTIDE SEQUENCE [LARGE SCALE GENOMIC DNA]</scope>
    <source>
        <strain evidence="9">CECT 7806</strain>
    </source>
</reference>
<dbReference type="Gene3D" id="3.40.50.2300">
    <property type="match status" value="1"/>
</dbReference>
<evidence type="ECO:0000259" key="7">
    <source>
        <dbReference type="PROSITE" id="PS51063"/>
    </source>
</evidence>
<feature type="domain" description="Response regulatory" evidence="6">
    <location>
        <begin position="9"/>
        <end position="120"/>
    </location>
</feature>
<gene>
    <name evidence="8" type="ORF">QWZ18_31195</name>
</gene>
<evidence type="ECO:0000256" key="2">
    <source>
        <dbReference type="ARBA" id="ARBA00023125"/>
    </source>
</evidence>
<dbReference type="InterPro" id="IPR001789">
    <property type="entry name" value="Sig_transdc_resp-reg_receiver"/>
</dbReference>
<name>A0ABT8AZR8_9HYPH</name>
<dbReference type="SUPFAM" id="SSF52172">
    <property type="entry name" value="CheY-like"/>
    <property type="match status" value="1"/>
</dbReference>
<evidence type="ECO:0000256" key="3">
    <source>
        <dbReference type="ARBA" id="ARBA00023163"/>
    </source>
</evidence>
<dbReference type="EMBL" id="JAUFPT010000135">
    <property type="protein sequence ID" value="MDN3575050.1"/>
    <property type="molecule type" value="Genomic_DNA"/>
</dbReference>
<keyword evidence="2" id="KW-0238">DNA-binding</keyword>
<dbReference type="Proteomes" id="UP001244297">
    <property type="component" value="Unassembled WGS sequence"/>
</dbReference>
<accession>A0ABT8AZR8</accession>
<keyword evidence="9" id="KW-1185">Reference proteome</keyword>
<dbReference type="InterPro" id="IPR050397">
    <property type="entry name" value="Env_Response_Regulators"/>
</dbReference>
<evidence type="ECO:0000313" key="8">
    <source>
        <dbReference type="EMBL" id="MDN3575050.1"/>
    </source>
</evidence>
<dbReference type="SMART" id="SM00419">
    <property type="entry name" value="HTH_CRP"/>
    <property type="match status" value="1"/>
</dbReference>
<sequence length="387" mass="41946">MHSIGRRPAILLAEGDAVIGTDLSDALERAGYRVLGPAGTEAEALRLLVQEKPTLAIIDVVLKDGRCTGLARALRQRGVPFLVHSGCRQDQCTAGDFQGVPWFNKPAVAEDVVISVNELAASEPALATEAPGSQPTASIRSLYPSTATGNPLIRKLEGFTSLTEADRAMLARISAETRLVAPGTDLVREGDEPAGVFLVMAGLACRHKLRETGARQIMAYLVPGDLCDLDVALLDTMDHTISTLSACEVVRLSPETVADLLANHPQIARGLRKAQLVDEATLREWLVNVGRRSTAERMAHLFCELLLRLQAVGCASEDTYALPLTQIDLADTLGITPVHVNRTLQDFRRAGLIELKRRQLKILDLPRLRALAEFRPNYLHQGGRVAA</sequence>
<evidence type="ECO:0000259" key="6">
    <source>
        <dbReference type="PROSITE" id="PS50110"/>
    </source>
</evidence>
<evidence type="ECO:0000256" key="1">
    <source>
        <dbReference type="ARBA" id="ARBA00023015"/>
    </source>
</evidence>
<dbReference type="InterPro" id="IPR000595">
    <property type="entry name" value="cNMP-bd_dom"/>
</dbReference>
<dbReference type="SUPFAM" id="SSF46785">
    <property type="entry name" value="Winged helix' DNA-binding domain"/>
    <property type="match status" value="1"/>
</dbReference>
<dbReference type="SMART" id="SM00100">
    <property type="entry name" value="cNMP"/>
    <property type="match status" value="1"/>
</dbReference>
<feature type="domain" description="HTH crp-type" evidence="7">
    <location>
        <begin position="292"/>
        <end position="366"/>
    </location>
</feature>
<keyword evidence="3" id="KW-0804">Transcription</keyword>
<dbReference type="InterPro" id="IPR036388">
    <property type="entry name" value="WH-like_DNA-bd_sf"/>
</dbReference>
<dbReference type="PANTHER" id="PTHR24567:SF68">
    <property type="entry name" value="DNA-BINDING TRANSCRIPTIONAL DUAL REGULATOR CRP"/>
    <property type="match status" value="1"/>
</dbReference>
<keyword evidence="1" id="KW-0805">Transcription regulation</keyword>
<organism evidence="8 9">
    <name type="scientific">Methylobacterium longum</name>
    <dbReference type="NCBI Taxonomy" id="767694"/>
    <lineage>
        <taxon>Bacteria</taxon>
        <taxon>Pseudomonadati</taxon>
        <taxon>Pseudomonadota</taxon>
        <taxon>Alphaproteobacteria</taxon>
        <taxon>Hyphomicrobiales</taxon>
        <taxon>Methylobacteriaceae</taxon>
        <taxon>Methylobacterium</taxon>
    </lineage>
</organism>
<dbReference type="InterPro" id="IPR036390">
    <property type="entry name" value="WH_DNA-bd_sf"/>
</dbReference>
<proteinExistence type="predicted"/>
<dbReference type="Pfam" id="PF00027">
    <property type="entry name" value="cNMP_binding"/>
    <property type="match status" value="1"/>
</dbReference>
<dbReference type="InterPro" id="IPR012318">
    <property type="entry name" value="HTH_CRP"/>
</dbReference>
<feature type="domain" description="Cyclic nucleotide-binding" evidence="5">
    <location>
        <begin position="158"/>
        <end position="202"/>
    </location>
</feature>
<dbReference type="PANTHER" id="PTHR24567">
    <property type="entry name" value="CRP FAMILY TRANSCRIPTIONAL REGULATORY PROTEIN"/>
    <property type="match status" value="1"/>
</dbReference>
<dbReference type="Pfam" id="PF13545">
    <property type="entry name" value="HTH_Crp_2"/>
    <property type="match status" value="1"/>
</dbReference>
<evidence type="ECO:0000259" key="5">
    <source>
        <dbReference type="PROSITE" id="PS50042"/>
    </source>
</evidence>
<keyword evidence="4" id="KW-0597">Phosphoprotein</keyword>
<evidence type="ECO:0000256" key="4">
    <source>
        <dbReference type="PROSITE-ProRule" id="PRU00169"/>
    </source>
</evidence>
<dbReference type="SUPFAM" id="SSF51206">
    <property type="entry name" value="cAMP-binding domain-like"/>
    <property type="match status" value="1"/>
</dbReference>
<dbReference type="PROSITE" id="PS50110">
    <property type="entry name" value="RESPONSE_REGULATORY"/>
    <property type="match status" value="1"/>
</dbReference>
<dbReference type="InterPro" id="IPR018490">
    <property type="entry name" value="cNMP-bd_dom_sf"/>
</dbReference>
<dbReference type="CDD" id="cd00038">
    <property type="entry name" value="CAP_ED"/>
    <property type="match status" value="1"/>
</dbReference>
<dbReference type="InterPro" id="IPR011006">
    <property type="entry name" value="CheY-like_superfamily"/>
</dbReference>
<dbReference type="Gene3D" id="2.60.120.10">
    <property type="entry name" value="Jelly Rolls"/>
    <property type="match status" value="1"/>
</dbReference>
<feature type="modified residue" description="4-aspartylphosphate" evidence="4">
    <location>
        <position position="59"/>
    </location>
</feature>
<dbReference type="InterPro" id="IPR014710">
    <property type="entry name" value="RmlC-like_jellyroll"/>
</dbReference>
<comment type="caution">
    <text evidence="8">The sequence shown here is derived from an EMBL/GenBank/DDBJ whole genome shotgun (WGS) entry which is preliminary data.</text>
</comment>
<dbReference type="PROSITE" id="PS51063">
    <property type="entry name" value="HTH_CRP_2"/>
    <property type="match status" value="1"/>
</dbReference>
<protein>
    <submittedName>
        <fullName evidence="8">Helix-turn-helix domain-containing protein</fullName>
    </submittedName>
</protein>
<dbReference type="PROSITE" id="PS50042">
    <property type="entry name" value="CNMP_BINDING_3"/>
    <property type="match status" value="1"/>
</dbReference>
<evidence type="ECO:0000313" key="9">
    <source>
        <dbReference type="Proteomes" id="UP001244297"/>
    </source>
</evidence>
<dbReference type="RefSeq" id="WP_238293998.1">
    <property type="nucleotide sequence ID" value="NZ_BPQS01000090.1"/>
</dbReference>
<dbReference type="Gene3D" id="1.10.10.10">
    <property type="entry name" value="Winged helix-like DNA-binding domain superfamily/Winged helix DNA-binding domain"/>
    <property type="match status" value="1"/>
</dbReference>